<keyword evidence="8 11" id="KW-0067">ATP-binding</keyword>
<dbReference type="InterPro" id="IPR001611">
    <property type="entry name" value="Leu-rich_rpt"/>
</dbReference>
<dbReference type="Proteomes" id="UP000734854">
    <property type="component" value="Unassembled WGS sequence"/>
</dbReference>
<dbReference type="FunFam" id="3.80.10.10:FF:000234">
    <property type="entry name" value="Probable inactive receptor kinase RLK902"/>
    <property type="match status" value="1"/>
</dbReference>
<evidence type="ECO:0000256" key="13">
    <source>
        <dbReference type="SAM" id="Phobius"/>
    </source>
</evidence>
<evidence type="ECO:0000256" key="9">
    <source>
        <dbReference type="ARBA" id="ARBA00022989"/>
    </source>
</evidence>
<evidence type="ECO:0000256" key="6">
    <source>
        <dbReference type="ARBA" id="ARBA00022737"/>
    </source>
</evidence>
<feature type="domain" description="Protein kinase" evidence="15">
    <location>
        <begin position="355"/>
        <end position="655"/>
    </location>
</feature>
<evidence type="ECO:0000256" key="8">
    <source>
        <dbReference type="ARBA" id="ARBA00022840"/>
    </source>
</evidence>
<gene>
    <name evidence="16" type="ORF">ZIOFF_048335</name>
</gene>
<evidence type="ECO:0000313" key="17">
    <source>
        <dbReference type="Proteomes" id="UP000734854"/>
    </source>
</evidence>
<dbReference type="InterPro" id="IPR001245">
    <property type="entry name" value="Ser-Thr/Tyr_kinase_cat_dom"/>
</dbReference>
<keyword evidence="17" id="KW-1185">Reference proteome</keyword>
<evidence type="ECO:0000256" key="1">
    <source>
        <dbReference type="ARBA" id="ARBA00004162"/>
    </source>
</evidence>
<dbReference type="Pfam" id="PF07714">
    <property type="entry name" value="PK_Tyr_Ser-Thr"/>
    <property type="match status" value="1"/>
</dbReference>
<dbReference type="Gene3D" id="3.80.10.10">
    <property type="entry name" value="Ribonuclease Inhibitor"/>
    <property type="match status" value="1"/>
</dbReference>
<dbReference type="Pfam" id="PF08263">
    <property type="entry name" value="LRRNT_2"/>
    <property type="match status" value="1"/>
</dbReference>
<dbReference type="InterPro" id="IPR013210">
    <property type="entry name" value="LRR_N_plant-typ"/>
</dbReference>
<evidence type="ECO:0000256" key="3">
    <source>
        <dbReference type="ARBA" id="ARBA00022614"/>
    </source>
</evidence>
<feature type="binding site" evidence="11">
    <location>
        <position position="383"/>
    </location>
    <ligand>
        <name>ATP</name>
        <dbReference type="ChEBI" id="CHEBI:30616"/>
    </ligand>
</feature>
<name>A0A8J5KWK4_ZINOF</name>
<dbReference type="PROSITE" id="PS50011">
    <property type="entry name" value="PROTEIN_KINASE_DOM"/>
    <property type="match status" value="1"/>
</dbReference>
<comment type="caution">
    <text evidence="16">The sequence shown here is derived from an EMBL/GenBank/DDBJ whole genome shotgun (WGS) entry which is preliminary data.</text>
</comment>
<dbReference type="InterPro" id="IPR011009">
    <property type="entry name" value="Kinase-like_dom_sf"/>
</dbReference>
<dbReference type="GO" id="GO:0004672">
    <property type="term" value="F:protein kinase activity"/>
    <property type="evidence" value="ECO:0007669"/>
    <property type="project" value="InterPro"/>
</dbReference>
<keyword evidence="5 14" id="KW-0732">Signal</keyword>
<evidence type="ECO:0000256" key="10">
    <source>
        <dbReference type="ARBA" id="ARBA00023136"/>
    </source>
</evidence>
<keyword evidence="10 13" id="KW-0472">Membrane</keyword>
<feature type="region of interest" description="Disordered" evidence="12">
    <location>
        <begin position="289"/>
        <end position="325"/>
    </location>
</feature>
<feature type="signal peptide" evidence="14">
    <location>
        <begin position="1"/>
        <end position="20"/>
    </location>
</feature>
<evidence type="ECO:0000256" key="12">
    <source>
        <dbReference type="SAM" id="MobiDB-lite"/>
    </source>
</evidence>
<evidence type="ECO:0000256" key="7">
    <source>
        <dbReference type="ARBA" id="ARBA00022741"/>
    </source>
</evidence>
<keyword evidence="7 11" id="KW-0547">Nucleotide-binding</keyword>
<feature type="transmembrane region" description="Helical" evidence="13">
    <location>
        <begin position="259"/>
        <end position="280"/>
    </location>
</feature>
<keyword evidence="3" id="KW-0433">Leucine-rich repeat</keyword>
<dbReference type="SUPFAM" id="SSF56112">
    <property type="entry name" value="Protein kinase-like (PK-like)"/>
    <property type="match status" value="1"/>
</dbReference>
<evidence type="ECO:0000256" key="2">
    <source>
        <dbReference type="ARBA" id="ARBA00022553"/>
    </source>
</evidence>
<evidence type="ECO:0000313" key="16">
    <source>
        <dbReference type="EMBL" id="KAG6493353.1"/>
    </source>
</evidence>
<dbReference type="InterPro" id="IPR032675">
    <property type="entry name" value="LRR_dom_sf"/>
</dbReference>
<feature type="compositionally biased region" description="Basic and acidic residues" evidence="12">
    <location>
        <begin position="289"/>
        <end position="316"/>
    </location>
</feature>
<dbReference type="PANTHER" id="PTHR48010">
    <property type="entry name" value="OS05G0588300 PROTEIN"/>
    <property type="match status" value="1"/>
</dbReference>
<evidence type="ECO:0000256" key="5">
    <source>
        <dbReference type="ARBA" id="ARBA00022729"/>
    </source>
</evidence>
<dbReference type="GO" id="GO:0005524">
    <property type="term" value="F:ATP binding"/>
    <property type="evidence" value="ECO:0007669"/>
    <property type="project" value="UniProtKB-UniRule"/>
</dbReference>
<keyword evidence="4 13" id="KW-0812">Transmembrane</keyword>
<evidence type="ECO:0000256" key="11">
    <source>
        <dbReference type="PROSITE-ProRule" id="PRU10141"/>
    </source>
</evidence>
<evidence type="ECO:0000256" key="4">
    <source>
        <dbReference type="ARBA" id="ARBA00022692"/>
    </source>
</evidence>
<proteinExistence type="predicted"/>
<dbReference type="PANTHER" id="PTHR48010:SF76">
    <property type="entry name" value="INACTIVE RECEPTOR KINASE RLK902-RELATED"/>
    <property type="match status" value="1"/>
</dbReference>
<protein>
    <recommendedName>
        <fullName evidence="15">Protein kinase domain-containing protein</fullName>
    </recommendedName>
</protein>
<dbReference type="GO" id="GO:0005886">
    <property type="term" value="C:plasma membrane"/>
    <property type="evidence" value="ECO:0007669"/>
    <property type="project" value="UniProtKB-SubCell"/>
</dbReference>
<dbReference type="EMBL" id="JACMSC010000013">
    <property type="protein sequence ID" value="KAG6493353.1"/>
    <property type="molecule type" value="Genomic_DNA"/>
</dbReference>
<dbReference type="FunFam" id="3.30.200.20:FF:000307">
    <property type="entry name" value="pollen receptor-like kinase 1"/>
    <property type="match status" value="1"/>
</dbReference>
<feature type="chain" id="PRO_5035203450" description="Protein kinase domain-containing protein" evidence="14">
    <location>
        <begin position="21"/>
        <end position="655"/>
    </location>
</feature>
<keyword evidence="6" id="KW-0677">Repeat</keyword>
<dbReference type="Gene3D" id="1.10.510.10">
    <property type="entry name" value="Transferase(Phosphotransferase) domain 1"/>
    <property type="match status" value="1"/>
</dbReference>
<reference evidence="16 17" key="1">
    <citation type="submission" date="2020-08" db="EMBL/GenBank/DDBJ databases">
        <title>Plant Genome Project.</title>
        <authorList>
            <person name="Zhang R.-G."/>
        </authorList>
    </citation>
    <scope>NUCLEOTIDE SEQUENCE [LARGE SCALE GENOMIC DNA]</scope>
    <source>
        <tissue evidence="16">Rhizome</tissue>
    </source>
</reference>
<sequence length="655" mass="71228">MRSLLLFLLFSSSLFGGAAPDDLASDRAALLAFRAAVFRDNHRWNTSDPSPCAWDGVTCSDNRVTELRLPGADLFGQIPHGTLGNLTALTAVSLRYNLLYGTLQQDFAALVNLRLLHLQNNRFSGEIPPPIFALRQLVRLNLGGNLFHGVIPQDFNKLTNLYALLLDRNRLSGEIPDLRYPNLFLFNVSFNHLNGSIPSSLRGIPASSFIGNSLCGGPLAACPGDNSNLVAPALSPLGYTHISNKSGGKKKLSAGEISGFSIGAAVGFLILLLLLTVLCFRARKEGEAKPKEVRKLQPEAEMALRGRRDTPDKKTELPSVASSPLPVSGGANGVGRKLVFTGKVQRIYDLQDLLRASAEVLGKGTSGTTYKAMLEMGMVVAVKRLRDVSLSEKEFRERMDAIGAMDHPNLVALQAYYYSKDEKLLVYEVVPNGSLSSLLHGKHSFPSISCLAKCQRDGTDGSSSSSSFVVGNKVSGREPLDWETRLEIALRSARGIEFIHLKGSGFSHGNIKSSNIILTKTYDACVSDFGLSSLGSVPMPDQRSVGYRAPEVTDVRKVSQKADVYSFGVLLMELLTAKSPTQTPHSDDSVDLPTWVQSVAAVNWRTEVFDVELLRDEKAEEAMMQLMQLAVDCAALVPNHRPSMSEVVARIEEIP</sequence>
<dbReference type="Gene3D" id="3.30.200.20">
    <property type="entry name" value="Phosphorylase Kinase, domain 1"/>
    <property type="match status" value="1"/>
</dbReference>
<accession>A0A8J5KWK4</accession>
<dbReference type="AlphaFoldDB" id="A0A8J5KWK4"/>
<evidence type="ECO:0000256" key="14">
    <source>
        <dbReference type="SAM" id="SignalP"/>
    </source>
</evidence>
<evidence type="ECO:0000259" key="15">
    <source>
        <dbReference type="PROSITE" id="PS50011"/>
    </source>
</evidence>
<dbReference type="SUPFAM" id="SSF52058">
    <property type="entry name" value="L domain-like"/>
    <property type="match status" value="1"/>
</dbReference>
<dbReference type="Pfam" id="PF00560">
    <property type="entry name" value="LRR_1"/>
    <property type="match status" value="2"/>
</dbReference>
<dbReference type="InterPro" id="IPR000719">
    <property type="entry name" value="Prot_kinase_dom"/>
</dbReference>
<dbReference type="InterPro" id="IPR050994">
    <property type="entry name" value="At_inactive_RLKs"/>
</dbReference>
<organism evidence="16 17">
    <name type="scientific">Zingiber officinale</name>
    <name type="common">Ginger</name>
    <name type="synonym">Amomum zingiber</name>
    <dbReference type="NCBI Taxonomy" id="94328"/>
    <lineage>
        <taxon>Eukaryota</taxon>
        <taxon>Viridiplantae</taxon>
        <taxon>Streptophyta</taxon>
        <taxon>Embryophyta</taxon>
        <taxon>Tracheophyta</taxon>
        <taxon>Spermatophyta</taxon>
        <taxon>Magnoliopsida</taxon>
        <taxon>Liliopsida</taxon>
        <taxon>Zingiberales</taxon>
        <taxon>Zingiberaceae</taxon>
        <taxon>Zingiber</taxon>
    </lineage>
</organism>
<keyword evidence="2" id="KW-0597">Phosphoprotein</keyword>
<dbReference type="InterPro" id="IPR017441">
    <property type="entry name" value="Protein_kinase_ATP_BS"/>
</dbReference>
<dbReference type="PROSITE" id="PS00107">
    <property type="entry name" value="PROTEIN_KINASE_ATP"/>
    <property type="match status" value="1"/>
</dbReference>
<keyword evidence="9 13" id="KW-1133">Transmembrane helix</keyword>
<comment type="subcellular location">
    <subcellularLocation>
        <location evidence="1">Cell membrane</location>
        <topology evidence="1">Single-pass membrane protein</topology>
    </subcellularLocation>
</comment>